<keyword evidence="2" id="KW-1185">Reference proteome</keyword>
<dbReference type="Proteomes" id="UP001367508">
    <property type="component" value="Unassembled WGS sequence"/>
</dbReference>
<comment type="caution">
    <text evidence="1">The sequence shown here is derived from an EMBL/GenBank/DDBJ whole genome shotgun (WGS) entry which is preliminary data.</text>
</comment>
<protein>
    <submittedName>
        <fullName evidence="1">Uncharacterized protein</fullName>
    </submittedName>
</protein>
<organism evidence="1 2">
    <name type="scientific">Canavalia gladiata</name>
    <name type="common">Sword bean</name>
    <name type="synonym">Dolichos gladiatus</name>
    <dbReference type="NCBI Taxonomy" id="3824"/>
    <lineage>
        <taxon>Eukaryota</taxon>
        <taxon>Viridiplantae</taxon>
        <taxon>Streptophyta</taxon>
        <taxon>Embryophyta</taxon>
        <taxon>Tracheophyta</taxon>
        <taxon>Spermatophyta</taxon>
        <taxon>Magnoliopsida</taxon>
        <taxon>eudicotyledons</taxon>
        <taxon>Gunneridae</taxon>
        <taxon>Pentapetalae</taxon>
        <taxon>rosids</taxon>
        <taxon>fabids</taxon>
        <taxon>Fabales</taxon>
        <taxon>Fabaceae</taxon>
        <taxon>Papilionoideae</taxon>
        <taxon>50 kb inversion clade</taxon>
        <taxon>NPAAA clade</taxon>
        <taxon>indigoferoid/millettioid clade</taxon>
        <taxon>Phaseoleae</taxon>
        <taxon>Canavalia</taxon>
    </lineage>
</organism>
<dbReference type="AlphaFoldDB" id="A0AAN9MWH9"/>
<proteinExistence type="predicted"/>
<evidence type="ECO:0000313" key="1">
    <source>
        <dbReference type="EMBL" id="KAK7362320.1"/>
    </source>
</evidence>
<name>A0AAN9MWH9_CANGL</name>
<evidence type="ECO:0000313" key="2">
    <source>
        <dbReference type="Proteomes" id="UP001367508"/>
    </source>
</evidence>
<gene>
    <name evidence="1" type="ORF">VNO77_04430</name>
</gene>
<accession>A0AAN9MWH9</accession>
<dbReference type="EMBL" id="JAYMYQ010000001">
    <property type="protein sequence ID" value="KAK7362320.1"/>
    <property type="molecule type" value="Genomic_DNA"/>
</dbReference>
<sequence>MISEMLKIVQETTQLRCPVILAWQLLTSFAGNAVDGRCGPVNLALVIPRAKRLATRQAMRKAVVILAVLTRKAVPSFEGGQEKHFEAFFRRMQRPYFSLEPVEIIGSIEYMVQQFCEGLYRVHLCQNMVLQVMREEVPQSHVWNQVSGGHARLFLDGYIGFQAAMSNEKLGSNGCLSHDLSQKGWREL</sequence>
<reference evidence="1 2" key="1">
    <citation type="submission" date="2024-01" db="EMBL/GenBank/DDBJ databases">
        <title>The genomes of 5 underutilized Papilionoideae crops provide insights into root nodulation and disease resistanc.</title>
        <authorList>
            <person name="Jiang F."/>
        </authorList>
    </citation>
    <scope>NUCLEOTIDE SEQUENCE [LARGE SCALE GENOMIC DNA]</scope>
    <source>
        <strain evidence="1">LVBAO_FW01</strain>
        <tissue evidence="1">Leaves</tissue>
    </source>
</reference>